<dbReference type="PANTHER" id="PTHR42647">
    <property type="entry name" value="SBP (S-RIBONUCLEASE BINDING PROTEIN) FAMILY PROTEIN"/>
    <property type="match status" value="1"/>
</dbReference>
<keyword evidence="2 4" id="KW-0863">Zinc-finger</keyword>
<dbReference type="FunFam" id="3.30.40.10:FF:000239">
    <property type="entry name" value="probable BOI-related E3 ubiquitin-protein ligase 2"/>
    <property type="match status" value="1"/>
</dbReference>
<evidence type="ECO:0000256" key="5">
    <source>
        <dbReference type="SAM" id="Coils"/>
    </source>
</evidence>
<dbReference type="InterPro" id="IPR013083">
    <property type="entry name" value="Znf_RING/FYVE/PHD"/>
</dbReference>
<dbReference type="Pfam" id="PF13920">
    <property type="entry name" value="zf-C3HC4_3"/>
    <property type="match status" value="1"/>
</dbReference>
<dbReference type="GO" id="GO:0008270">
    <property type="term" value="F:zinc ion binding"/>
    <property type="evidence" value="ECO:0007669"/>
    <property type="project" value="UniProtKB-KW"/>
</dbReference>
<evidence type="ECO:0000256" key="1">
    <source>
        <dbReference type="ARBA" id="ARBA00022723"/>
    </source>
</evidence>
<evidence type="ECO:0000313" key="7">
    <source>
        <dbReference type="EMBL" id="RVX18256.1"/>
    </source>
</evidence>
<dbReference type="Gene3D" id="3.30.40.10">
    <property type="entry name" value="Zinc/RING finger domain, C3HC4 (zinc finger)"/>
    <property type="match status" value="1"/>
</dbReference>
<gene>
    <name evidence="7" type="primary">BOI_1</name>
    <name evidence="7" type="ORF">CK203_006525</name>
</gene>
<keyword evidence="1" id="KW-0479">Metal-binding</keyword>
<dbReference type="PROSITE" id="PS50089">
    <property type="entry name" value="ZF_RING_2"/>
    <property type="match status" value="1"/>
</dbReference>
<feature type="domain" description="RING-type" evidence="6">
    <location>
        <begin position="384"/>
        <end position="419"/>
    </location>
</feature>
<dbReference type="FunFam" id="1.10.1170.10:FF:000002">
    <property type="entry name" value="Baculoviral IAP repeat containing 7"/>
    <property type="match status" value="1"/>
</dbReference>
<reference evidence="7 8" key="1">
    <citation type="journal article" date="2018" name="PLoS Genet.">
        <title>Population sequencing reveals clonal diversity and ancestral inbreeding in the grapevine cultivar Chardonnay.</title>
        <authorList>
            <person name="Roach M.J."/>
            <person name="Johnson D.L."/>
            <person name="Bohlmann J."/>
            <person name="van Vuuren H.J."/>
            <person name="Jones S.J."/>
            <person name="Pretorius I.S."/>
            <person name="Schmidt S.A."/>
            <person name="Borneman A.R."/>
        </authorList>
    </citation>
    <scope>NUCLEOTIDE SEQUENCE [LARGE SCALE GENOMIC DNA]</scope>
    <source>
        <strain evidence="8">cv. Chardonnay</strain>
        <tissue evidence="7">Leaf</tissue>
    </source>
</reference>
<name>A0A438KAK8_VITVI</name>
<dbReference type="AlphaFoldDB" id="A0A438KAK8"/>
<evidence type="ECO:0000256" key="4">
    <source>
        <dbReference type="PROSITE-ProRule" id="PRU00175"/>
    </source>
</evidence>
<protein>
    <submittedName>
        <fullName evidence="7">E3 ubiquitin-protein ligase BOI</fullName>
    </submittedName>
</protein>
<comment type="caution">
    <text evidence="7">The sequence shown here is derived from an EMBL/GenBank/DDBJ whole genome shotgun (WGS) entry which is preliminary data.</text>
</comment>
<sequence>MALTAETEKQASRRVGLAKTKRRRLSRAVNAGDLQTALGSLFFLRLDAKKILENGHGRLFCLVCNRRCIFVLDGGGMFDRMIGRVESLPLVVGCDWNMFGGDNNNPVFPVFLEENRYQYDTNAMPQLQLFGDFPVGCGGNPLNYMRNDHANALHGPIKRSREAESFSRHQKLHISLNNNNLCHDEAGQSGSILNPNPVSTGLKLSYEEDEHNSSITSASDSMTAALPVISSLGDNLKSEIDRQKEEFDHYIRVQEENIIKGVRELKQRQTVSFLSSIEKGVGKKLREKEFEIENMNRKNKELVERVKQVTMEVQSWHYRAKYNESLVNVLKSNLKQVLAQGAMQGKEGCGDSEVDDAASYTDHIQLGVVGCSGNPTSMKKQVNCRACKVREVSVLLLPCRHLCLCMDCEGFIDVCPVCRVMKTASVQVFMS</sequence>
<dbReference type="CDD" id="cd16649">
    <property type="entry name" value="mRING-HC-C3HC5_CGRF1-like"/>
    <property type="match status" value="1"/>
</dbReference>
<dbReference type="InterPro" id="IPR001841">
    <property type="entry name" value="Znf_RING"/>
</dbReference>
<organism evidence="7 8">
    <name type="scientific">Vitis vinifera</name>
    <name type="common">Grape</name>
    <dbReference type="NCBI Taxonomy" id="29760"/>
    <lineage>
        <taxon>Eukaryota</taxon>
        <taxon>Viridiplantae</taxon>
        <taxon>Streptophyta</taxon>
        <taxon>Embryophyta</taxon>
        <taxon>Tracheophyta</taxon>
        <taxon>Spermatophyta</taxon>
        <taxon>Magnoliopsida</taxon>
        <taxon>eudicotyledons</taxon>
        <taxon>Gunneridae</taxon>
        <taxon>Pentapetalae</taxon>
        <taxon>rosids</taxon>
        <taxon>Vitales</taxon>
        <taxon>Vitaceae</taxon>
        <taxon>Viteae</taxon>
        <taxon>Vitis</taxon>
    </lineage>
</organism>
<evidence type="ECO:0000259" key="6">
    <source>
        <dbReference type="PROSITE" id="PS50089"/>
    </source>
</evidence>
<evidence type="ECO:0000313" key="8">
    <source>
        <dbReference type="Proteomes" id="UP000288805"/>
    </source>
</evidence>
<proteinExistence type="predicted"/>
<feature type="coiled-coil region" evidence="5">
    <location>
        <begin position="285"/>
        <end position="312"/>
    </location>
</feature>
<keyword evidence="3" id="KW-0862">Zinc</keyword>
<keyword evidence="5" id="KW-0175">Coiled coil</keyword>
<dbReference type="PANTHER" id="PTHR42647:SF50">
    <property type="entry name" value="BOI-RELATED E3 UBIQUITIN-PROTEIN LIGASE 1-LIKE ISOFORM X1"/>
    <property type="match status" value="1"/>
</dbReference>
<dbReference type="Proteomes" id="UP000288805">
    <property type="component" value="Unassembled WGS sequence"/>
</dbReference>
<dbReference type="EMBL" id="QGNW01000011">
    <property type="protein sequence ID" value="RVX18256.1"/>
    <property type="molecule type" value="Genomic_DNA"/>
</dbReference>
<accession>A0A438KAK8</accession>
<evidence type="ECO:0000256" key="2">
    <source>
        <dbReference type="ARBA" id="ARBA00022771"/>
    </source>
</evidence>
<evidence type="ECO:0000256" key="3">
    <source>
        <dbReference type="ARBA" id="ARBA00022833"/>
    </source>
</evidence>